<dbReference type="PANTHER" id="PTHR31246">
    <property type="entry name" value="MICROTUBULE-ASSOCIATED PROTEIN 70-2"/>
    <property type="match status" value="1"/>
</dbReference>
<dbReference type="Gramene" id="PRQ28218">
    <property type="protein sequence ID" value="PRQ28218"/>
    <property type="gene ID" value="RchiOBHm_Chr5g0000651"/>
</dbReference>
<dbReference type="GO" id="GO:0005874">
    <property type="term" value="C:microtubule"/>
    <property type="evidence" value="ECO:0007669"/>
    <property type="project" value="UniProtKB-KW"/>
</dbReference>
<dbReference type="GO" id="GO:0008017">
    <property type="term" value="F:microtubule binding"/>
    <property type="evidence" value="ECO:0007669"/>
    <property type="project" value="InterPro"/>
</dbReference>
<dbReference type="InterPro" id="IPR009768">
    <property type="entry name" value="MAP70"/>
</dbReference>
<feature type="compositionally biased region" description="Basic and acidic residues" evidence="8">
    <location>
        <begin position="567"/>
        <end position="588"/>
    </location>
</feature>
<feature type="compositionally biased region" description="Polar residues" evidence="8">
    <location>
        <begin position="401"/>
        <end position="426"/>
    </location>
</feature>
<feature type="region of interest" description="Disordered" evidence="8">
    <location>
        <begin position="567"/>
        <end position="598"/>
    </location>
</feature>
<evidence type="ECO:0000256" key="6">
    <source>
        <dbReference type="ARBA" id="ARBA00023212"/>
    </source>
</evidence>
<dbReference type="GO" id="GO:0007010">
    <property type="term" value="P:cytoskeleton organization"/>
    <property type="evidence" value="ECO:0007669"/>
    <property type="project" value="InterPro"/>
</dbReference>
<feature type="coiled-coil region" evidence="7">
    <location>
        <begin position="170"/>
        <end position="334"/>
    </location>
</feature>
<dbReference type="PANTHER" id="PTHR31246:SF5">
    <property type="entry name" value="MICROTUBULE-ASSOCIATED PROTEIN 70-5"/>
    <property type="match status" value="1"/>
</dbReference>
<accession>A0A2P6Q1Z4</accession>
<evidence type="ECO:0000256" key="1">
    <source>
        <dbReference type="ARBA" id="ARBA00004245"/>
    </source>
</evidence>
<evidence type="ECO:0000256" key="3">
    <source>
        <dbReference type="ARBA" id="ARBA00022490"/>
    </source>
</evidence>
<evidence type="ECO:0000256" key="8">
    <source>
        <dbReference type="SAM" id="MobiDB-lite"/>
    </source>
</evidence>
<keyword evidence="6" id="KW-0206">Cytoskeleton</keyword>
<dbReference type="Proteomes" id="UP000238479">
    <property type="component" value="Chromosome 5"/>
</dbReference>
<feature type="region of interest" description="Disordered" evidence="8">
    <location>
        <begin position="457"/>
        <end position="483"/>
    </location>
</feature>
<evidence type="ECO:0000313" key="9">
    <source>
        <dbReference type="EMBL" id="PRQ28218.1"/>
    </source>
</evidence>
<dbReference type="EMBL" id="PDCK01000043">
    <property type="protein sequence ID" value="PRQ28218.1"/>
    <property type="molecule type" value="Genomic_DNA"/>
</dbReference>
<feature type="region of interest" description="Disordered" evidence="8">
    <location>
        <begin position="1"/>
        <end position="20"/>
    </location>
</feature>
<feature type="region of interest" description="Disordered" evidence="8">
    <location>
        <begin position="388"/>
        <end position="442"/>
    </location>
</feature>
<dbReference type="AlphaFoldDB" id="A0A2P6Q1Z4"/>
<comment type="similarity">
    <text evidence="2">Belongs to the MAP70 family.</text>
</comment>
<evidence type="ECO:0000256" key="4">
    <source>
        <dbReference type="ARBA" id="ARBA00022701"/>
    </source>
</evidence>
<evidence type="ECO:0000256" key="7">
    <source>
        <dbReference type="SAM" id="Coils"/>
    </source>
</evidence>
<feature type="compositionally biased region" description="Basic and acidic residues" evidence="8">
    <location>
        <begin position="459"/>
        <end position="469"/>
    </location>
</feature>
<comment type="subcellular location">
    <subcellularLocation>
        <location evidence="1">Cytoplasm</location>
        <location evidence="1">Cytoskeleton</location>
    </subcellularLocation>
</comment>
<reference evidence="9 10" key="1">
    <citation type="journal article" date="2018" name="Nat. Genet.">
        <title>The Rosa genome provides new insights in the design of modern roses.</title>
        <authorList>
            <person name="Bendahmane M."/>
        </authorList>
    </citation>
    <scope>NUCLEOTIDE SEQUENCE [LARGE SCALE GENOMIC DNA]</scope>
    <source>
        <strain evidence="10">cv. Old Blush</strain>
    </source>
</reference>
<feature type="coiled-coil region" evidence="7">
    <location>
        <begin position="34"/>
        <end position="89"/>
    </location>
</feature>
<sequence length="598" mass="67369">MVAGHEQHVQHAAAGGGGGEDLSLVSADPVVLELNRMQNLLKEKSRELGIAQGEIKALRATEVLKDKAVEELSNEVEKLDEKHRLTQNLLEHKVCFGSFRLFGILNDSDQLLLLKILFLSNSDEMQNLEIKKLTDEKRDALAAQYAAEATLRRVHTNQKDDELPSLESVIAPLEAEIKMCKNEIAALQEDNKALERLTKSKESALLEAERILRSALERALIVEEEENRILEKTNRQKVLEVEKLSQTIQELEEAILAGGAAANAIRDYKRQIDELHEEKRTLERELARVKVSANRVATVIANEWKDENDKVMPVKQWLEERRLMQAEMQRLREKLAISDRTAKAEAQLKEKLKLRLKTLEEGLKHVSSFSVNPNSFCRSPKTEKSSNFLGFLTSPGGLGKRSTSQPRASTLRSSPLQQPNSGNETANAAGELKRSNSFKKRYGSGEKMLRKSLWASRTKVVDSGEKENTEQNANTDNNKNDDETVTADIKTKDGANEDSPNKISINCESEDVVSGFLYDRLQKEVINLRRHCEVKKSDMNAKEQEIKMLMKKVDALTKAMEVESKKMKREAVARDKEAAAGKVDDNKKNRTINSSKRL</sequence>
<evidence type="ECO:0000256" key="2">
    <source>
        <dbReference type="ARBA" id="ARBA00008825"/>
    </source>
</evidence>
<keyword evidence="4" id="KW-0493">Microtubule</keyword>
<keyword evidence="3" id="KW-0963">Cytoplasm</keyword>
<evidence type="ECO:0000313" key="10">
    <source>
        <dbReference type="Proteomes" id="UP000238479"/>
    </source>
</evidence>
<organism evidence="9 10">
    <name type="scientific">Rosa chinensis</name>
    <name type="common">China rose</name>
    <dbReference type="NCBI Taxonomy" id="74649"/>
    <lineage>
        <taxon>Eukaryota</taxon>
        <taxon>Viridiplantae</taxon>
        <taxon>Streptophyta</taxon>
        <taxon>Embryophyta</taxon>
        <taxon>Tracheophyta</taxon>
        <taxon>Spermatophyta</taxon>
        <taxon>Magnoliopsida</taxon>
        <taxon>eudicotyledons</taxon>
        <taxon>Gunneridae</taxon>
        <taxon>Pentapetalae</taxon>
        <taxon>rosids</taxon>
        <taxon>fabids</taxon>
        <taxon>Rosales</taxon>
        <taxon>Rosaceae</taxon>
        <taxon>Rosoideae</taxon>
        <taxon>Rosoideae incertae sedis</taxon>
        <taxon>Rosa</taxon>
    </lineage>
</organism>
<protein>
    <submittedName>
        <fullName evidence="9">Putative microtubule-associated protein</fullName>
    </submittedName>
</protein>
<dbReference type="OMA" id="MLPFDGH"/>
<keyword evidence="5 7" id="KW-0175">Coiled coil</keyword>
<proteinExistence type="inferred from homology"/>
<name>A0A2P6Q1Z4_ROSCH</name>
<dbReference type="Pfam" id="PF07058">
    <property type="entry name" value="MAP70"/>
    <property type="match status" value="2"/>
</dbReference>
<evidence type="ECO:0000256" key="5">
    <source>
        <dbReference type="ARBA" id="ARBA00023054"/>
    </source>
</evidence>
<gene>
    <name evidence="9" type="ORF">RchiOBHm_Chr5g0000651</name>
</gene>
<keyword evidence="10" id="KW-1185">Reference proteome</keyword>
<comment type="caution">
    <text evidence="9">The sequence shown here is derived from an EMBL/GenBank/DDBJ whole genome shotgun (WGS) entry which is preliminary data.</text>
</comment>
<dbReference type="STRING" id="74649.A0A2P6Q1Z4"/>